<protein>
    <recommendedName>
        <fullName evidence="3">2-C-methyl-D-erythritol 4-phosphate cytidylyltransferase</fullName>
        <ecNumber evidence="3">2.7.7.60</ecNumber>
    </recommendedName>
    <alternativeName>
        <fullName evidence="3">4-diphosphocytidyl-2C-methyl-D-erythritol synthase</fullName>
    </alternativeName>
    <alternativeName>
        <fullName evidence="3">MEP cytidylyltransferase</fullName>
        <shortName evidence="3">MCT</shortName>
    </alternativeName>
</protein>
<comment type="similarity">
    <text evidence="3">Belongs to the IspD/TarI cytidylyltransferase family. IspD subfamily.</text>
</comment>
<dbReference type="InterPro" id="IPR029044">
    <property type="entry name" value="Nucleotide-diphossugar_trans"/>
</dbReference>
<evidence type="ECO:0000256" key="2">
    <source>
        <dbReference type="ARBA" id="ARBA00022695"/>
    </source>
</evidence>
<dbReference type="HAMAP" id="MF_00108">
    <property type="entry name" value="IspD"/>
    <property type="match status" value="1"/>
</dbReference>
<reference evidence="5 6" key="1">
    <citation type="submission" date="2019-04" db="EMBL/GenBank/DDBJ databases">
        <authorList>
            <person name="Feng G."/>
            <person name="Zhang J."/>
            <person name="Zhu H."/>
        </authorList>
    </citation>
    <scope>NUCLEOTIDE SEQUENCE [LARGE SCALE GENOMIC DNA]</scope>
    <source>
        <strain evidence="5 6">9PBR-1</strain>
    </source>
</reference>
<evidence type="ECO:0000256" key="1">
    <source>
        <dbReference type="ARBA" id="ARBA00022679"/>
    </source>
</evidence>
<accession>A0A4Z0Q8P4</accession>
<feature type="region of interest" description="Disordered" evidence="4">
    <location>
        <begin position="1"/>
        <end position="29"/>
    </location>
</feature>
<keyword evidence="6" id="KW-1185">Reference proteome</keyword>
<comment type="caution">
    <text evidence="5">The sequence shown here is derived from an EMBL/GenBank/DDBJ whole genome shotgun (WGS) entry which is preliminary data.</text>
</comment>
<name>A0A4Z0Q8P4_9BACT</name>
<comment type="function">
    <text evidence="3">Catalyzes the formation of 4-diphosphocytidyl-2-C-methyl-D-erythritol from CTP and 2-C-methyl-D-erythritol 4-phosphate (MEP).</text>
</comment>
<keyword evidence="2 3" id="KW-0548">Nucleotidyltransferase</keyword>
<keyword evidence="1 3" id="KW-0808">Transferase</keyword>
<dbReference type="RefSeq" id="WP_135396377.1">
    <property type="nucleotide sequence ID" value="NZ_SRMB01000003.1"/>
</dbReference>
<dbReference type="InterPro" id="IPR034683">
    <property type="entry name" value="IspD/TarI"/>
</dbReference>
<comment type="catalytic activity">
    <reaction evidence="3">
        <text>2-C-methyl-D-erythritol 4-phosphate + CTP + H(+) = 4-CDP-2-C-methyl-D-erythritol + diphosphate</text>
        <dbReference type="Rhea" id="RHEA:13429"/>
        <dbReference type="ChEBI" id="CHEBI:15378"/>
        <dbReference type="ChEBI" id="CHEBI:33019"/>
        <dbReference type="ChEBI" id="CHEBI:37563"/>
        <dbReference type="ChEBI" id="CHEBI:57823"/>
        <dbReference type="ChEBI" id="CHEBI:58262"/>
        <dbReference type="EC" id="2.7.7.60"/>
    </reaction>
</comment>
<proteinExistence type="inferred from homology"/>
<dbReference type="CDD" id="cd02516">
    <property type="entry name" value="CDP-ME_synthetase"/>
    <property type="match status" value="1"/>
</dbReference>
<dbReference type="PANTHER" id="PTHR32125">
    <property type="entry name" value="2-C-METHYL-D-ERYTHRITOL 4-PHOSPHATE CYTIDYLYLTRANSFERASE, CHLOROPLASTIC"/>
    <property type="match status" value="1"/>
</dbReference>
<evidence type="ECO:0000256" key="4">
    <source>
        <dbReference type="SAM" id="MobiDB-lite"/>
    </source>
</evidence>
<dbReference type="PANTHER" id="PTHR32125:SF4">
    <property type="entry name" value="2-C-METHYL-D-ERYTHRITOL 4-PHOSPHATE CYTIDYLYLTRANSFERASE, CHLOROPLASTIC"/>
    <property type="match status" value="1"/>
</dbReference>
<dbReference type="InterPro" id="IPR050088">
    <property type="entry name" value="IspD/TarI_cytidylyltransf_bact"/>
</dbReference>
<dbReference type="NCBIfam" id="NF001186">
    <property type="entry name" value="PRK00155.2-3"/>
    <property type="match status" value="1"/>
</dbReference>
<dbReference type="GO" id="GO:0050518">
    <property type="term" value="F:2-C-methyl-D-erythritol 4-phosphate cytidylyltransferase activity"/>
    <property type="evidence" value="ECO:0007669"/>
    <property type="project" value="UniProtKB-UniRule"/>
</dbReference>
<evidence type="ECO:0000256" key="3">
    <source>
        <dbReference type="HAMAP-Rule" id="MF_00108"/>
    </source>
</evidence>
<dbReference type="Pfam" id="PF01128">
    <property type="entry name" value="IspD"/>
    <property type="match status" value="1"/>
</dbReference>
<organism evidence="5 6">
    <name type="scientific">Hymenobacter metallicola</name>
    <dbReference type="NCBI Taxonomy" id="2563114"/>
    <lineage>
        <taxon>Bacteria</taxon>
        <taxon>Pseudomonadati</taxon>
        <taxon>Bacteroidota</taxon>
        <taxon>Cytophagia</taxon>
        <taxon>Cytophagales</taxon>
        <taxon>Hymenobacteraceae</taxon>
        <taxon>Hymenobacter</taxon>
    </lineage>
</organism>
<evidence type="ECO:0000313" key="5">
    <source>
        <dbReference type="EMBL" id="TGE26468.1"/>
    </source>
</evidence>
<dbReference type="SUPFAM" id="SSF53448">
    <property type="entry name" value="Nucleotide-diphospho-sugar transferases"/>
    <property type="match status" value="1"/>
</dbReference>
<feature type="site" description="Positions MEP for the nucleophilic attack" evidence="3">
    <location>
        <position position="233"/>
    </location>
</feature>
<dbReference type="AlphaFoldDB" id="A0A4Z0Q8P4"/>
<evidence type="ECO:0000313" key="6">
    <source>
        <dbReference type="Proteomes" id="UP000298471"/>
    </source>
</evidence>
<gene>
    <name evidence="3" type="primary">ispD</name>
    <name evidence="5" type="ORF">E5K02_16890</name>
</gene>
<dbReference type="FunFam" id="3.90.550.10:FF:000003">
    <property type="entry name" value="2-C-methyl-D-erythritol 4-phosphate cytidylyltransferase"/>
    <property type="match status" value="1"/>
</dbReference>
<dbReference type="Proteomes" id="UP000298471">
    <property type="component" value="Unassembled WGS sequence"/>
</dbReference>
<dbReference type="UniPathway" id="UPA00056">
    <property type="reaction ID" value="UER00093"/>
</dbReference>
<comment type="pathway">
    <text evidence="3">Isoprenoid biosynthesis; isopentenyl diphosphate biosynthesis via DXP pathway; isopentenyl diphosphate from 1-deoxy-D-xylulose 5-phosphate: step 2/6.</text>
</comment>
<dbReference type="EMBL" id="SRMB01000003">
    <property type="protein sequence ID" value="TGE26468.1"/>
    <property type="molecule type" value="Genomic_DNA"/>
</dbReference>
<dbReference type="GO" id="GO:0019288">
    <property type="term" value="P:isopentenyl diphosphate biosynthetic process, methylerythritol 4-phosphate pathway"/>
    <property type="evidence" value="ECO:0007669"/>
    <property type="project" value="UniProtKB-UniRule"/>
</dbReference>
<keyword evidence="3" id="KW-0414">Isoprene biosynthesis</keyword>
<feature type="site" description="Positions MEP for the nucleophilic attack" evidence="3">
    <location>
        <position position="180"/>
    </location>
</feature>
<dbReference type="InterPro" id="IPR001228">
    <property type="entry name" value="IspD"/>
</dbReference>
<dbReference type="OrthoDB" id="9806837at2"/>
<feature type="site" description="Transition state stabilizer" evidence="3">
    <location>
        <position position="48"/>
    </location>
</feature>
<dbReference type="EC" id="2.7.7.60" evidence="3"/>
<feature type="site" description="Transition state stabilizer" evidence="3">
    <location>
        <position position="41"/>
    </location>
</feature>
<sequence>MRPPFTPDLTGPKSVPAPDTGGPSASTPRFAILVAGGSGTRMGADRPKQFLNLLGEPVLLHTLRRFLEAALQVEECVVVLPPEQFATWQQLCQEHQVRLPHAVVAGGATRWASVRNGLAYLIHRPAGLVAVHDGVRPLVSAQVIEQTYTAAAAHGAAVAAVAPKDSVRGLAQQGSYALDRSRLRLVQTPQCFELNLLRRAYQLPELPTFTDDASVVEDLQPIYLVPGDYRNLKITTPEDLIVAEALLRAEQATS</sequence>
<dbReference type="NCBIfam" id="TIGR00453">
    <property type="entry name" value="ispD"/>
    <property type="match status" value="1"/>
</dbReference>
<dbReference type="Gene3D" id="3.90.550.10">
    <property type="entry name" value="Spore Coat Polysaccharide Biosynthesis Protein SpsA, Chain A"/>
    <property type="match status" value="1"/>
</dbReference>